<dbReference type="EMBL" id="JBHSMD010000001">
    <property type="protein sequence ID" value="MFC5491593.1"/>
    <property type="molecule type" value="Genomic_DNA"/>
</dbReference>
<dbReference type="PANTHER" id="PTHR43537">
    <property type="entry name" value="TRANSCRIPTIONAL REGULATOR, GNTR FAMILY"/>
    <property type="match status" value="1"/>
</dbReference>
<proteinExistence type="predicted"/>
<evidence type="ECO:0000256" key="3">
    <source>
        <dbReference type="ARBA" id="ARBA00023163"/>
    </source>
</evidence>
<dbReference type="SMART" id="SM00345">
    <property type="entry name" value="HTH_GNTR"/>
    <property type="match status" value="1"/>
</dbReference>
<keyword evidence="2" id="KW-0238">DNA-binding</keyword>
<evidence type="ECO:0000313" key="5">
    <source>
        <dbReference type="EMBL" id="MFC5491593.1"/>
    </source>
</evidence>
<dbReference type="InterPro" id="IPR008920">
    <property type="entry name" value="TF_FadR/GntR_C"/>
</dbReference>
<accession>A0ABW0MW56</accession>
<dbReference type="PROSITE" id="PS50949">
    <property type="entry name" value="HTH_GNTR"/>
    <property type="match status" value="1"/>
</dbReference>
<dbReference type="CDD" id="cd07377">
    <property type="entry name" value="WHTH_GntR"/>
    <property type="match status" value="1"/>
</dbReference>
<dbReference type="Gene3D" id="1.10.10.10">
    <property type="entry name" value="Winged helix-like DNA-binding domain superfamily/Winged helix DNA-binding domain"/>
    <property type="match status" value="1"/>
</dbReference>
<comment type="caution">
    <text evidence="5">The sequence shown here is derived from an EMBL/GenBank/DDBJ whole genome shotgun (WGS) entry which is preliminary data.</text>
</comment>
<gene>
    <name evidence="5" type="ORF">ACFPKY_00695</name>
</gene>
<evidence type="ECO:0000259" key="4">
    <source>
        <dbReference type="PROSITE" id="PS50949"/>
    </source>
</evidence>
<dbReference type="RefSeq" id="WP_345180833.1">
    <property type="nucleotide sequence ID" value="NZ_BAABFQ010000008.1"/>
</dbReference>
<dbReference type="InterPro" id="IPR036390">
    <property type="entry name" value="WH_DNA-bd_sf"/>
</dbReference>
<feature type="domain" description="HTH gntR-type" evidence="4">
    <location>
        <begin position="9"/>
        <end position="76"/>
    </location>
</feature>
<dbReference type="InterPro" id="IPR011711">
    <property type="entry name" value="GntR_C"/>
</dbReference>
<dbReference type="SUPFAM" id="SSF46785">
    <property type="entry name" value="Winged helix' DNA-binding domain"/>
    <property type="match status" value="1"/>
</dbReference>
<evidence type="ECO:0000313" key="6">
    <source>
        <dbReference type="Proteomes" id="UP001595956"/>
    </source>
</evidence>
<reference evidence="6" key="1">
    <citation type="journal article" date="2019" name="Int. J. Syst. Evol. Microbiol.">
        <title>The Global Catalogue of Microorganisms (GCM) 10K type strain sequencing project: providing services to taxonomists for standard genome sequencing and annotation.</title>
        <authorList>
            <consortium name="The Broad Institute Genomics Platform"/>
            <consortium name="The Broad Institute Genome Sequencing Center for Infectious Disease"/>
            <person name="Wu L."/>
            <person name="Ma J."/>
        </authorList>
    </citation>
    <scope>NUCLEOTIDE SEQUENCE [LARGE SCALE GENOMIC DNA]</scope>
    <source>
        <strain evidence="6">KACC 13778</strain>
    </source>
</reference>
<keyword evidence="6" id="KW-1185">Reference proteome</keyword>
<evidence type="ECO:0000256" key="2">
    <source>
        <dbReference type="ARBA" id="ARBA00023125"/>
    </source>
</evidence>
<organism evidence="5 6">
    <name type="scientific">Nocardioides caricicola</name>
    <dbReference type="NCBI Taxonomy" id="634770"/>
    <lineage>
        <taxon>Bacteria</taxon>
        <taxon>Bacillati</taxon>
        <taxon>Actinomycetota</taxon>
        <taxon>Actinomycetes</taxon>
        <taxon>Propionibacteriales</taxon>
        <taxon>Nocardioidaceae</taxon>
        <taxon>Nocardioides</taxon>
    </lineage>
</organism>
<protein>
    <submittedName>
        <fullName evidence="5">GntR family transcriptional regulator</fullName>
    </submittedName>
</protein>
<evidence type="ECO:0000256" key="1">
    <source>
        <dbReference type="ARBA" id="ARBA00023015"/>
    </source>
</evidence>
<dbReference type="PANTHER" id="PTHR43537:SF41">
    <property type="entry name" value="TRANSCRIPTIONAL REGULATORY PROTEIN"/>
    <property type="match status" value="1"/>
</dbReference>
<dbReference type="Proteomes" id="UP001595956">
    <property type="component" value="Unassembled WGS sequence"/>
</dbReference>
<dbReference type="InterPro" id="IPR036388">
    <property type="entry name" value="WH-like_DNA-bd_sf"/>
</dbReference>
<dbReference type="Gene3D" id="1.20.120.530">
    <property type="entry name" value="GntR ligand-binding domain-like"/>
    <property type="match status" value="1"/>
</dbReference>
<name>A0ABW0MW56_9ACTN</name>
<dbReference type="Pfam" id="PF07729">
    <property type="entry name" value="FCD"/>
    <property type="match status" value="1"/>
</dbReference>
<dbReference type="SUPFAM" id="SSF48008">
    <property type="entry name" value="GntR ligand-binding domain-like"/>
    <property type="match status" value="1"/>
</dbReference>
<dbReference type="Pfam" id="PF00392">
    <property type="entry name" value="GntR"/>
    <property type="match status" value="1"/>
</dbReference>
<keyword evidence="3" id="KW-0804">Transcription</keyword>
<dbReference type="InterPro" id="IPR000524">
    <property type="entry name" value="Tscrpt_reg_HTH_GntR"/>
</dbReference>
<sequence length="221" mass="23729">MTSVAREHGALRENVVVALREDIMAGRLAPGEPLRTEAIMARFGVSNSPLREAFAQLATEGLVVVERNRGASVAPLTRAAAADMLRVGGMLMEQVLRWGMPHYAAGDVATLRRTALDFELAYRSGDLVLAFAESDRFGSQLLDRCGSAELAHALLALLPRLQRLVRLLDPLEYLALQGSLQSALVASAQDRDIESAVVALASIWAQVARLVDDLGSDVLGS</sequence>
<keyword evidence="1" id="KW-0805">Transcription regulation</keyword>